<feature type="domain" description="HTH tetR-type" evidence="4">
    <location>
        <begin position="32"/>
        <end position="91"/>
    </location>
</feature>
<dbReference type="PROSITE" id="PS50977">
    <property type="entry name" value="HTH_TETR_2"/>
    <property type="match status" value="1"/>
</dbReference>
<gene>
    <name evidence="5" type="ORF">SAMN05421759_106175</name>
</gene>
<feature type="compositionally biased region" description="Basic and acidic residues" evidence="3">
    <location>
        <begin position="1"/>
        <end position="20"/>
    </location>
</feature>
<feature type="region of interest" description="Disordered" evidence="3">
    <location>
        <begin position="1"/>
        <end position="32"/>
    </location>
</feature>
<evidence type="ECO:0000259" key="4">
    <source>
        <dbReference type="PROSITE" id="PS50977"/>
    </source>
</evidence>
<name>A0A1N7N284_9RHOB</name>
<dbReference type="STRING" id="633194.SAMN05421759_106175"/>
<dbReference type="PROSITE" id="PS01081">
    <property type="entry name" value="HTH_TETR_1"/>
    <property type="match status" value="1"/>
</dbReference>
<dbReference type="InterPro" id="IPR009057">
    <property type="entry name" value="Homeodomain-like_sf"/>
</dbReference>
<dbReference type="GO" id="GO:0000976">
    <property type="term" value="F:transcription cis-regulatory region binding"/>
    <property type="evidence" value="ECO:0007669"/>
    <property type="project" value="TreeGrafter"/>
</dbReference>
<protein>
    <submittedName>
        <fullName evidence="5">Transcriptional regulator, TetR family</fullName>
    </submittedName>
</protein>
<evidence type="ECO:0000313" key="5">
    <source>
        <dbReference type="EMBL" id="SIS92496.1"/>
    </source>
</evidence>
<dbReference type="SUPFAM" id="SSF46689">
    <property type="entry name" value="Homeodomain-like"/>
    <property type="match status" value="1"/>
</dbReference>
<keyword evidence="6" id="KW-1185">Reference proteome</keyword>
<dbReference type="Proteomes" id="UP000186684">
    <property type="component" value="Unassembled WGS sequence"/>
</dbReference>
<organism evidence="5 6">
    <name type="scientific">Roseivivax lentus</name>
    <dbReference type="NCBI Taxonomy" id="633194"/>
    <lineage>
        <taxon>Bacteria</taxon>
        <taxon>Pseudomonadati</taxon>
        <taxon>Pseudomonadota</taxon>
        <taxon>Alphaproteobacteria</taxon>
        <taxon>Rhodobacterales</taxon>
        <taxon>Roseobacteraceae</taxon>
        <taxon>Roseivivax</taxon>
    </lineage>
</organism>
<evidence type="ECO:0000256" key="1">
    <source>
        <dbReference type="ARBA" id="ARBA00023125"/>
    </source>
</evidence>
<evidence type="ECO:0000256" key="3">
    <source>
        <dbReference type="SAM" id="MobiDB-lite"/>
    </source>
</evidence>
<keyword evidence="1 2" id="KW-0238">DNA-binding</keyword>
<feature type="DNA-binding region" description="H-T-H motif" evidence="2">
    <location>
        <begin position="54"/>
        <end position="73"/>
    </location>
</feature>
<proteinExistence type="predicted"/>
<dbReference type="PANTHER" id="PTHR30055">
    <property type="entry name" value="HTH-TYPE TRANSCRIPTIONAL REGULATOR RUTR"/>
    <property type="match status" value="1"/>
</dbReference>
<dbReference type="InterPro" id="IPR001647">
    <property type="entry name" value="HTH_TetR"/>
</dbReference>
<reference evidence="6" key="1">
    <citation type="submission" date="2017-01" db="EMBL/GenBank/DDBJ databases">
        <authorList>
            <person name="Varghese N."/>
            <person name="Submissions S."/>
        </authorList>
    </citation>
    <scope>NUCLEOTIDE SEQUENCE [LARGE SCALE GENOMIC DNA]</scope>
    <source>
        <strain evidence="6">DSM 29430</strain>
    </source>
</reference>
<dbReference type="Pfam" id="PF00440">
    <property type="entry name" value="TetR_N"/>
    <property type="match status" value="1"/>
</dbReference>
<dbReference type="OrthoDB" id="7465645at2"/>
<dbReference type="EMBL" id="FTOQ01000006">
    <property type="protein sequence ID" value="SIS92496.1"/>
    <property type="molecule type" value="Genomic_DNA"/>
</dbReference>
<dbReference type="PRINTS" id="PR00455">
    <property type="entry name" value="HTHTETR"/>
</dbReference>
<evidence type="ECO:0000256" key="2">
    <source>
        <dbReference type="PROSITE-ProRule" id="PRU00335"/>
    </source>
</evidence>
<dbReference type="InterPro" id="IPR050109">
    <property type="entry name" value="HTH-type_TetR-like_transc_reg"/>
</dbReference>
<dbReference type="Gene3D" id="1.10.357.10">
    <property type="entry name" value="Tetracycline Repressor, domain 2"/>
    <property type="match status" value="1"/>
</dbReference>
<evidence type="ECO:0000313" key="6">
    <source>
        <dbReference type="Proteomes" id="UP000186684"/>
    </source>
</evidence>
<dbReference type="InterPro" id="IPR023772">
    <property type="entry name" value="DNA-bd_HTH_TetR-type_CS"/>
</dbReference>
<dbReference type="PANTHER" id="PTHR30055:SF181">
    <property type="entry name" value="BLR6905 PROTEIN"/>
    <property type="match status" value="1"/>
</dbReference>
<dbReference type="GO" id="GO:0003700">
    <property type="term" value="F:DNA-binding transcription factor activity"/>
    <property type="evidence" value="ECO:0007669"/>
    <property type="project" value="TreeGrafter"/>
</dbReference>
<dbReference type="AlphaFoldDB" id="A0A1N7N284"/>
<accession>A0A1N7N284</accession>
<sequence length="230" mass="26607">MHGRPLTDDPKRLDAKDDAGAGRPRRKRLSSDERREEFIAKAIEFFAQQGFESSTRALARQLGVTQPLLYRYFPSKGDLIAEVYDRIYVKRWRAEWSDLLADRSKPVRARLVEFYAAYTDVVFHDDWMRIFLFSGLKGADINRRYMKLVRARILEPILREHRHESGMDGLEPTDEEVEFAWIMHGGIFYYGVRTLIYEASVLNNKAFVIESSIDAFLGQLPKVRAAAEAG</sequence>